<dbReference type="EMBL" id="CP012333">
    <property type="protein sequence ID" value="AKV04796.1"/>
    <property type="molecule type" value="Genomic_DNA"/>
</dbReference>
<gene>
    <name evidence="4" type="ORF">AKJ09_11459</name>
</gene>
<dbReference type="InterPro" id="IPR012334">
    <property type="entry name" value="Pectin_lyas_fold"/>
</dbReference>
<feature type="compositionally biased region" description="Gly residues" evidence="1">
    <location>
        <begin position="668"/>
        <end position="677"/>
    </location>
</feature>
<protein>
    <submittedName>
        <fullName evidence="4">PE family protein</fullName>
    </submittedName>
</protein>
<keyword evidence="5" id="KW-1185">Reference proteome</keyword>
<dbReference type="KEGG" id="llu:AKJ09_11459"/>
<dbReference type="AlphaFoldDB" id="A0A0K1QGA7"/>
<sequence>MKSLRLVRGLCVLVVVAGCGAETSGSIEESGPDAGTASEADASSDAASSDAASSAADASSDADASFETCSPDAAAGTAGACVDQACVNGVCTGVCTPGATQCKDDGVQTCNASGQWGPTAPCTNKQCTNGACSGSCMPGSTQCSGNGVQLCGANSEWSEPIACNGQACMNGACVGVCAPHSLRCAGAQPQGCDGAGTWQDVGTPCSQPTPNCQQGTCTCLGQTCNGACVDLDTDRLNCGSCGQTCQVGERCSAGSCGCDSNFAPTASLGVFVSLATGNDATGNGSAAKPYATIGKAIAAASASALPNVYVAPGTYPESLTLWDAPQGISVQGGWTVTGAAWSRDCTANARASTILVGGTIAVRANDVVHPSGITSMTIRTGPAPATSPDADGASVIGVLVSGAGSRFSLVDVDVVAGDAGAGGTASAGAAGVSCMRGGSDCGLGVDGAEPASASPALQPGTFNETGFNPAPGDRGRTGGSGSPGAPGPSPRCFTVYDCSAGCGFSNLTPRSTVCGGAGVCGCGGVGGEGGSPGRGGGASAAVVVVGAGATVIVTNSALQAGKGGDGSAGASGGQGALGQAGAPGANRCETGQDVFSGGSCGPLGKYTNWVCGARNDCSGSVWGGNGGAGSKGSAGGAGAGGPSYSLVTVSGATATTDVATTLTFDVGGRPGTGGALSGGAAAKQNQ</sequence>
<dbReference type="InterPro" id="IPR011459">
    <property type="entry name" value="DUF1565"/>
</dbReference>
<feature type="chain" id="PRO_5005467323" evidence="2">
    <location>
        <begin position="22"/>
        <end position="686"/>
    </location>
</feature>
<evidence type="ECO:0000313" key="4">
    <source>
        <dbReference type="EMBL" id="AKV04796.1"/>
    </source>
</evidence>
<organism evidence="4 5">
    <name type="scientific">Labilithrix luteola</name>
    <dbReference type="NCBI Taxonomy" id="1391654"/>
    <lineage>
        <taxon>Bacteria</taxon>
        <taxon>Pseudomonadati</taxon>
        <taxon>Myxococcota</taxon>
        <taxon>Polyangia</taxon>
        <taxon>Polyangiales</taxon>
        <taxon>Labilitrichaceae</taxon>
        <taxon>Labilithrix</taxon>
    </lineage>
</organism>
<feature type="region of interest" description="Disordered" evidence="1">
    <location>
        <begin position="23"/>
        <end position="56"/>
    </location>
</feature>
<feature type="region of interest" description="Disordered" evidence="1">
    <location>
        <begin position="450"/>
        <end position="488"/>
    </location>
</feature>
<dbReference type="OrthoDB" id="9795486at2"/>
<feature type="signal peptide" evidence="2">
    <location>
        <begin position="1"/>
        <end position="21"/>
    </location>
</feature>
<dbReference type="InterPro" id="IPR011050">
    <property type="entry name" value="Pectin_lyase_fold/virulence"/>
</dbReference>
<evidence type="ECO:0000256" key="2">
    <source>
        <dbReference type="SAM" id="SignalP"/>
    </source>
</evidence>
<dbReference type="SUPFAM" id="SSF51126">
    <property type="entry name" value="Pectin lyase-like"/>
    <property type="match status" value="1"/>
</dbReference>
<proteinExistence type="predicted"/>
<reference evidence="4 5" key="1">
    <citation type="submission" date="2015-08" db="EMBL/GenBank/DDBJ databases">
        <authorList>
            <person name="Babu N.S."/>
            <person name="Beckwith C.J."/>
            <person name="Beseler K.G."/>
            <person name="Brison A."/>
            <person name="Carone J.V."/>
            <person name="Caskin T.P."/>
            <person name="Diamond M."/>
            <person name="Durham M.E."/>
            <person name="Foxe J.M."/>
            <person name="Go M."/>
            <person name="Henderson B.A."/>
            <person name="Jones I.B."/>
            <person name="McGettigan J.A."/>
            <person name="Micheletti S.J."/>
            <person name="Nasrallah M.E."/>
            <person name="Ortiz D."/>
            <person name="Piller C.R."/>
            <person name="Privatt S.R."/>
            <person name="Schneider S.L."/>
            <person name="Sharp S."/>
            <person name="Smith T.C."/>
            <person name="Stanton J.D."/>
            <person name="Ullery H.E."/>
            <person name="Wilson R.J."/>
            <person name="Serrano M.G."/>
            <person name="Buck G."/>
            <person name="Lee V."/>
            <person name="Wang Y."/>
            <person name="Carvalho R."/>
            <person name="Voegtly L."/>
            <person name="Shi R."/>
            <person name="Duckworth R."/>
            <person name="Johnson A."/>
            <person name="Loviza R."/>
            <person name="Walstead R."/>
            <person name="Shah Z."/>
            <person name="Kiflezghi M."/>
            <person name="Wade K."/>
            <person name="Ball S.L."/>
            <person name="Bradley K.W."/>
            <person name="Asai D.J."/>
            <person name="Bowman C.A."/>
            <person name="Russell D.A."/>
            <person name="Pope W.H."/>
            <person name="Jacobs-Sera D."/>
            <person name="Hendrix R.W."/>
            <person name="Hatfull G.F."/>
        </authorList>
    </citation>
    <scope>NUCLEOTIDE SEQUENCE [LARGE SCALE GENOMIC DNA]</scope>
    <source>
        <strain evidence="4 5">DSM 27648</strain>
    </source>
</reference>
<evidence type="ECO:0000313" key="5">
    <source>
        <dbReference type="Proteomes" id="UP000064967"/>
    </source>
</evidence>
<feature type="compositionally biased region" description="Low complexity" evidence="1">
    <location>
        <begin position="37"/>
        <end position="56"/>
    </location>
</feature>
<dbReference type="Proteomes" id="UP000064967">
    <property type="component" value="Chromosome"/>
</dbReference>
<keyword evidence="2" id="KW-0732">Signal</keyword>
<evidence type="ECO:0000256" key="1">
    <source>
        <dbReference type="SAM" id="MobiDB-lite"/>
    </source>
</evidence>
<dbReference type="PROSITE" id="PS51257">
    <property type="entry name" value="PROKAR_LIPOPROTEIN"/>
    <property type="match status" value="1"/>
</dbReference>
<dbReference type="Gene3D" id="2.160.20.10">
    <property type="entry name" value="Single-stranded right-handed beta-helix, Pectin lyase-like"/>
    <property type="match status" value="1"/>
</dbReference>
<feature type="region of interest" description="Disordered" evidence="1">
    <location>
        <begin position="667"/>
        <end position="686"/>
    </location>
</feature>
<dbReference type="RefSeq" id="WP_146655358.1">
    <property type="nucleotide sequence ID" value="NZ_CP012333.1"/>
</dbReference>
<name>A0A0K1QGA7_9BACT</name>
<accession>A0A0K1QGA7</accession>
<feature type="domain" description="DUF1565" evidence="3">
    <location>
        <begin position="276"/>
        <end position="318"/>
    </location>
</feature>
<dbReference type="Pfam" id="PF07602">
    <property type="entry name" value="DUF1565"/>
    <property type="match status" value="1"/>
</dbReference>
<evidence type="ECO:0000259" key="3">
    <source>
        <dbReference type="Pfam" id="PF07602"/>
    </source>
</evidence>